<evidence type="ECO:0000259" key="3">
    <source>
        <dbReference type="Pfam" id="PF01156"/>
    </source>
</evidence>
<name>A0AAU7GIH0_9MICO</name>
<dbReference type="GO" id="GO:0008477">
    <property type="term" value="F:purine nucleosidase activity"/>
    <property type="evidence" value="ECO:0007669"/>
    <property type="project" value="TreeGrafter"/>
</dbReference>
<proteinExistence type="predicted"/>
<keyword evidence="1 4" id="KW-0378">Hydrolase</keyword>
<reference evidence="4" key="1">
    <citation type="submission" date="2024-05" db="EMBL/GenBank/DDBJ databases">
        <title>The Natural Products Discovery Center: Release of the First 8490 Sequenced Strains for Exploring Actinobacteria Biosynthetic Diversity.</title>
        <authorList>
            <person name="Kalkreuter E."/>
            <person name="Kautsar S.A."/>
            <person name="Yang D."/>
            <person name="Bader C.D."/>
            <person name="Teijaro C.N."/>
            <person name="Fluegel L."/>
            <person name="Davis C.M."/>
            <person name="Simpson J.R."/>
            <person name="Lauterbach L."/>
            <person name="Steele A.D."/>
            <person name="Gui C."/>
            <person name="Meng S."/>
            <person name="Li G."/>
            <person name="Viehrig K."/>
            <person name="Ye F."/>
            <person name="Su P."/>
            <person name="Kiefer A.F."/>
            <person name="Nichols A."/>
            <person name="Cepeda A.J."/>
            <person name="Yan W."/>
            <person name="Fan B."/>
            <person name="Jiang Y."/>
            <person name="Adhikari A."/>
            <person name="Zheng C.-J."/>
            <person name="Schuster L."/>
            <person name="Cowan T.M."/>
            <person name="Smanski M.J."/>
            <person name="Chevrette M.G."/>
            <person name="de Carvalho L.P.S."/>
            <person name="Shen B."/>
        </authorList>
    </citation>
    <scope>NUCLEOTIDE SEQUENCE</scope>
    <source>
        <strain evidence="4">NPDC080035</strain>
    </source>
</reference>
<evidence type="ECO:0000256" key="1">
    <source>
        <dbReference type="ARBA" id="ARBA00022801"/>
    </source>
</evidence>
<dbReference type="AlphaFoldDB" id="A0AAU7GIH0"/>
<protein>
    <submittedName>
        <fullName evidence="4">Nucleoside hydrolase</fullName>
    </submittedName>
</protein>
<dbReference type="Pfam" id="PF01156">
    <property type="entry name" value="IU_nuc_hydro"/>
    <property type="match status" value="1"/>
</dbReference>
<dbReference type="InterPro" id="IPR023186">
    <property type="entry name" value="IUNH"/>
</dbReference>
<dbReference type="EMBL" id="CP157390">
    <property type="protein sequence ID" value="XBM49978.1"/>
    <property type="molecule type" value="Genomic_DNA"/>
</dbReference>
<dbReference type="PANTHER" id="PTHR12304">
    <property type="entry name" value="INOSINE-URIDINE PREFERRING NUCLEOSIDE HYDROLASE"/>
    <property type="match status" value="1"/>
</dbReference>
<dbReference type="InterPro" id="IPR036452">
    <property type="entry name" value="Ribo_hydro-like"/>
</dbReference>
<organism evidence="4">
    <name type="scientific">Leifsonia sp. NPDC080035</name>
    <dbReference type="NCBI Taxonomy" id="3143936"/>
    <lineage>
        <taxon>Bacteria</taxon>
        <taxon>Bacillati</taxon>
        <taxon>Actinomycetota</taxon>
        <taxon>Actinomycetes</taxon>
        <taxon>Micrococcales</taxon>
        <taxon>Microbacteriaceae</taxon>
        <taxon>Leifsonia</taxon>
    </lineage>
</organism>
<keyword evidence="2" id="KW-0326">Glycosidase</keyword>
<dbReference type="RefSeq" id="WP_348789888.1">
    <property type="nucleotide sequence ID" value="NZ_CP157390.1"/>
</dbReference>
<accession>A0AAU7GIH0</accession>
<dbReference type="PANTHER" id="PTHR12304:SF4">
    <property type="entry name" value="URIDINE NUCLEOSIDASE"/>
    <property type="match status" value="1"/>
</dbReference>
<dbReference type="GO" id="GO:0006152">
    <property type="term" value="P:purine nucleoside catabolic process"/>
    <property type="evidence" value="ECO:0007669"/>
    <property type="project" value="TreeGrafter"/>
</dbReference>
<evidence type="ECO:0000313" key="4">
    <source>
        <dbReference type="EMBL" id="XBM49978.1"/>
    </source>
</evidence>
<dbReference type="SUPFAM" id="SSF53590">
    <property type="entry name" value="Nucleoside hydrolase"/>
    <property type="match status" value="1"/>
</dbReference>
<dbReference type="GO" id="GO:0005829">
    <property type="term" value="C:cytosol"/>
    <property type="evidence" value="ECO:0007669"/>
    <property type="project" value="TreeGrafter"/>
</dbReference>
<dbReference type="InterPro" id="IPR001910">
    <property type="entry name" value="Inosine/uridine_hydrolase_dom"/>
</dbReference>
<feature type="domain" description="Inosine/uridine-preferring nucleoside hydrolase" evidence="3">
    <location>
        <begin position="7"/>
        <end position="321"/>
    </location>
</feature>
<sequence>MQERRRLIIDCDPGNGMPAADIDDGLALALAVARDDVLSLEAITIVSGNTHRDIGYAVASEFVSRLRLSVPVYAGAERALVEPPGPWRTRQDANERRPDVVEAWAEVARPAPASPGSPEAAVRIVELVRENPGEITIVAIGPLTNIATAIELEPRLPELVRDIVIMGGAFDVPGFLQELNFGIDPEAAHIVLTSRAPITLVPLDTTSQTLFTHADLDRLLEVEGPLAGYVVETTRPWIDYAAAWRKIDGCLLHDPLTVALLLDPELAEYEERIVDVELSGSLTRGRAIWWTPENLRLHVGLRLPDAVRPIRVATRVDNARLVALLLSSYARENDVRDTLIADIADR</sequence>
<evidence type="ECO:0000256" key="2">
    <source>
        <dbReference type="ARBA" id="ARBA00023295"/>
    </source>
</evidence>
<gene>
    <name evidence="4" type="ORF">AAME72_08930</name>
</gene>
<dbReference type="Gene3D" id="3.90.245.10">
    <property type="entry name" value="Ribonucleoside hydrolase-like"/>
    <property type="match status" value="1"/>
</dbReference>